<keyword evidence="6" id="KW-0503">Monooxygenase</keyword>
<dbReference type="PRINTS" id="PR00385">
    <property type="entry name" value="P450"/>
</dbReference>
<dbReference type="Pfam" id="PF07993">
    <property type="entry name" value="NAD_binding_4"/>
    <property type="match status" value="1"/>
</dbReference>
<keyword evidence="11" id="KW-1185">Reference proteome</keyword>
<dbReference type="InterPro" id="IPR013120">
    <property type="entry name" value="FAR_NAD-bd"/>
</dbReference>
<dbReference type="InterPro" id="IPR036396">
    <property type="entry name" value="Cyt_P450_sf"/>
</dbReference>
<dbReference type="GO" id="GO:0005506">
    <property type="term" value="F:iron ion binding"/>
    <property type="evidence" value="ECO:0007669"/>
    <property type="project" value="InterPro"/>
</dbReference>
<evidence type="ECO:0000313" key="10">
    <source>
        <dbReference type="EMBL" id="KAF9886944.1"/>
    </source>
</evidence>
<reference evidence="10" key="1">
    <citation type="journal article" date="2019" name="Beilstein J. Org. Chem.">
        <title>Nanangenines: drimane sesquiterpenoids as the dominant metabolite cohort of a novel Australian fungus, Aspergillus nanangensis.</title>
        <authorList>
            <person name="Lacey H.J."/>
            <person name="Gilchrist C.L.M."/>
            <person name="Crombie A."/>
            <person name="Kalaitzis J.A."/>
            <person name="Vuong D."/>
            <person name="Rutledge P.J."/>
            <person name="Turner P."/>
            <person name="Pitt J.I."/>
            <person name="Lacey E."/>
            <person name="Chooi Y.H."/>
            <person name="Piggott A.M."/>
        </authorList>
    </citation>
    <scope>NUCLEOTIDE SEQUENCE</scope>
    <source>
        <strain evidence="10">MST-FP2251</strain>
    </source>
</reference>
<feature type="transmembrane region" description="Helical" evidence="8">
    <location>
        <begin position="12"/>
        <end position="30"/>
    </location>
</feature>
<dbReference type="GO" id="GO:0016705">
    <property type="term" value="F:oxidoreductase activity, acting on paired donors, with incorporation or reduction of molecular oxygen"/>
    <property type="evidence" value="ECO:0007669"/>
    <property type="project" value="InterPro"/>
</dbReference>
<evidence type="ECO:0000256" key="6">
    <source>
        <dbReference type="ARBA" id="ARBA00023033"/>
    </source>
</evidence>
<dbReference type="PANTHER" id="PTHR24287">
    <property type="entry name" value="P450, PUTATIVE (EUROFUNG)-RELATED"/>
    <property type="match status" value="1"/>
</dbReference>
<dbReference type="InterPro" id="IPR001128">
    <property type="entry name" value="Cyt_P450"/>
</dbReference>
<keyword evidence="8" id="KW-0472">Membrane</keyword>
<dbReference type="EMBL" id="VCAU01000069">
    <property type="protein sequence ID" value="KAF9886944.1"/>
    <property type="molecule type" value="Genomic_DNA"/>
</dbReference>
<evidence type="ECO:0000313" key="11">
    <source>
        <dbReference type="Proteomes" id="UP001194746"/>
    </source>
</evidence>
<dbReference type="Gene3D" id="1.10.630.10">
    <property type="entry name" value="Cytochrome P450"/>
    <property type="match status" value="1"/>
</dbReference>
<keyword evidence="3 7" id="KW-0479">Metal-binding</keyword>
<proteinExistence type="inferred from homology"/>
<dbReference type="Proteomes" id="UP001194746">
    <property type="component" value="Unassembled WGS sequence"/>
</dbReference>
<organism evidence="10 11">
    <name type="scientific">Aspergillus nanangensis</name>
    <dbReference type="NCBI Taxonomy" id="2582783"/>
    <lineage>
        <taxon>Eukaryota</taxon>
        <taxon>Fungi</taxon>
        <taxon>Dikarya</taxon>
        <taxon>Ascomycota</taxon>
        <taxon>Pezizomycotina</taxon>
        <taxon>Eurotiomycetes</taxon>
        <taxon>Eurotiomycetidae</taxon>
        <taxon>Eurotiales</taxon>
        <taxon>Aspergillaceae</taxon>
        <taxon>Aspergillus</taxon>
        <taxon>Aspergillus subgen. Circumdati</taxon>
    </lineage>
</organism>
<keyword evidence="5 7" id="KW-0408">Iron</keyword>
<dbReference type="AlphaFoldDB" id="A0AAD4CI43"/>
<gene>
    <name evidence="10" type="ORF">FE257_010685</name>
</gene>
<dbReference type="InterPro" id="IPR017972">
    <property type="entry name" value="Cyt_P450_CS"/>
</dbReference>
<keyword evidence="8" id="KW-1133">Transmembrane helix</keyword>
<dbReference type="InterPro" id="IPR002403">
    <property type="entry name" value="Cyt_P450_E_grp-IV"/>
</dbReference>
<reference evidence="10" key="2">
    <citation type="submission" date="2020-02" db="EMBL/GenBank/DDBJ databases">
        <authorList>
            <person name="Gilchrist C.L.M."/>
            <person name="Chooi Y.-H."/>
        </authorList>
    </citation>
    <scope>NUCLEOTIDE SEQUENCE</scope>
    <source>
        <strain evidence="10">MST-FP2251</strain>
    </source>
</reference>
<keyword evidence="4" id="KW-0560">Oxidoreductase</keyword>
<dbReference type="GO" id="GO:0004497">
    <property type="term" value="F:monooxygenase activity"/>
    <property type="evidence" value="ECO:0007669"/>
    <property type="project" value="UniProtKB-KW"/>
</dbReference>
<feature type="binding site" description="axial binding residue" evidence="7">
    <location>
        <position position="917"/>
    </location>
    <ligand>
        <name>heme</name>
        <dbReference type="ChEBI" id="CHEBI:30413"/>
    </ligand>
    <ligandPart>
        <name>Fe</name>
        <dbReference type="ChEBI" id="CHEBI:18248"/>
    </ligandPart>
</feature>
<sequence>MTMWSYYNDKTIFITGGSGFLGTALVHRLLTTARCRRIYLLARGGRSGLLHRWNTSLLPETAQWLLNHHRVTILEGDITQPLLGLHADQIRMLREEIDILIHAASSINLGHSLPQSCQKVIQPAQTVAGFALRCLSLQRFVYVSTAYANAHLHAPSLQPAVHIEERIYPLGKQPCRSASDELKELQARGSTPEYESYDFPWAYAYAKHLSERLLTEMFTERGWHDSLLILRPSIIGPAESRPFAGYVVPTSSPVTVVAAFLANTPATQVRFASTMKDPERNSTFDEVPVDVVVDRLLVHLARGSRGCVHAVSGDRASTSVRQLYTALCDLRWLPWRFRVVWVHEGWHSPGQHPISRVFKVFGTSYRFGEARTEALLQHDGEIEEKDLHLHLQGVRLFKTIDDDRPFELRSRRRQIYHCGLALSGKMSWLHRLVYRILCPFHSKDDDTFHRPSITAIDDTEYAPPMVGNGPGLLPGVSPGQTSGSTTAQYVCPQRHHFLPSNNKSIDRRLAHQWGCLPPAQETNSDPVFGVDRARKLYTAFQERRYIAYYSGRFRETATTFLTYFLLTHKIYTVDPRNIQRIYSEDAQSYSIGKDRSRAFHPLLGNGLFGAMDKDWDYARPLVMKALPRDRAFKTDLFAQHCSHLLARLPPCGETVDIQELFLCMTMDSATDLLFGRSIESLQNGTDRSTAQYFADSHEAQRGALSSIRMGRLRYLLPRQKSRIDRATRRCRSHTRELLSATDKDASSLPECVLRQLRESGLQESDLIDHLLTLLLAARDTTASLLSMAVYFLARQPQSWQRLREEVAVLHGETPSVPQVLQLKYVGWIINETLRLHPPAPHHTRIAVRDTTLPTGGGPDGQAPVFVAKGQAVSHDLYTLHRNPEAFGTDPEAFRPDRWESLKPGWAYMPFGGGPRMCPGRKFALVEATYTLVRLAQYAKRIEPRDEKAWEELLSFTCVNRHGTRVAVFRG</sequence>
<evidence type="ECO:0000256" key="2">
    <source>
        <dbReference type="ARBA" id="ARBA00010617"/>
    </source>
</evidence>
<comment type="caution">
    <text evidence="10">The sequence shown here is derived from an EMBL/GenBank/DDBJ whole genome shotgun (WGS) entry which is preliminary data.</text>
</comment>
<dbReference type="SUPFAM" id="SSF48264">
    <property type="entry name" value="Cytochrome P450"/>
    <property type="match status" value="1"/>
</dbReference>
<evidence type="ECO:0000256" key="3">
    <source>
        <dbReference type="ARBA" id="ARBA00022723"/>
    </source>
</evidence>
<feature type="domain" description="Thioester reductase (TE)" evidence="9">
    <location>
        <begin position="14"/>
        <end position="294"/>
    </location>
</feature>
<dbReference type="InterPro" id="IPR047146">
    <property type="entry name" value="Cyt_P450_E_CYP52_fungi"/>
</dbReference>
<dbReference type="Pfam" id="PF00067">
    <property type="entry name" value="p450"/>
    <property type="match status" value="1"/>
</dbReference>
<dbReference type="SUPFAM" id="SSF51735">
    <property type="entry name" value="NAD(P)-binding Rossmann-fold domains"/>
    <property type="match status" value="1"/>
</dbReference>
<comment type="cofactor">
    <cofactor evidence="1 7">
        <name>heme</name>
        <dbReference type="ChEBI" id="CHEBI:30413"/>
    </cofactor>
</comment>
<dbReference type="PRINTS" id="PR00465">
    <property type="entry name" value="EP450IV"/>
</dbReference>
<accession>A0AAD4CI43</accession>
<protein>
    <recommendedName>
        <fullName evidence="9">Thioester reductase (TE) domain-containing protein</fullName>
    </recommendedName>
</protein>
<dbReference type="GO" id="GO:0020037">
    <property type="term" value="F:heme binding"/>
    <property type="evidence" value="ECO:0007669"/>
    <property type="project" value="InterPro"/>
</dbReference>
<dbReference type="Gene3D" id="3.40.50.720">
    <property type="entry name" value="NAD(P)-binding Rossmann-like Domain"/>
    <property type="match status" value="1"/>
</dbReference>
<evidence type="ECO:0000256" key="1">
    <source>
        <dbReference type="ARBA" id="ARBA00001971"/>
    </source>
</evidence>
<dbReference type="InterPro" id="IPR036291">
    <property type="entry name" value="NAD(P)-bd_dom_sf"/>
</dbReference>
<name>A0AAD4CI43_ASPNN</name>
<evidence type="ECO:0000256" key="8">
    <source>
        <dbReference type="SAM" id="Phobius"/>
    </source>
</evidence>
<keyword evidence="8" id="KW-0812">Transmembrane</keyword>
<dbReference type="PROSITE" id="PS00086">
    <property type="entry name" value="CYTOCHROME_P450"/>
    <property type="match status" value="1"/>
</dbReference>
<evidence type="ECO:0000256" key="5">
    <source>
        <dbReference type="ARBA" id="ARBA00023004"/>
    </source>
</evidence>
<comment type="similarity">
    <text evidence="2">Belongs to the cytochrome P450 family.</text>
</comment>
<evidence type="ECO:0000256" key="7">
    <source>
        <dbReference type="PIRSR" id="PIRSR602403-1"/>
    </source>
</evidence>
<keyword evidence="7" id="KW-0349">Heme</keyword>
<evidence type="ECO:0000259" key="9">
    <source>
        <dbReference type="Pfam" id="PF07993"/>
    </source>
</evidence>
<evidence type="ECO:0000256" key="4">
    <source>
        <dbReference type="ARBA" id="ARBA00023002"/>
    </source>
</evidence>
<dbReference type="PANTHER" id="PTHR24287:SF17">
    <property type="entry name" value="P450, PUTATIVE (EUROFUNG)-RELATED"/>
    <property type="match status" value="1"/>
</dbReference>